<dbReference type="SUPFAM" id="SSF54236">
    <property type="entry name" value="Ubiquitin-like"/>
    <property type="match status" value="1"/>
</dbReference>
<dbReference type="PROSITE" id="PS50053">
    <property type="entry name" value="UBIQUITIN_2"/>
    <property type="match status" value="1"/>
</dbReference>
<gene>
    <name evidence="2" type="ORF">AC578_6425</name>
</gene>
<sequence>MISATEITLAVPITFDLDALSEIRNSDDPPEKEYIVSATKKAIIEAIPNHIDAVKSKPFLREPTFDLHIRGNPIHAQRITITVAPSTTLNELMMLLEDETSLPPKRQRLFLSARLICDGSADEARHLPVKHFGIANGFTVKLAERFAARDI</sequence>
<feature type="domain" description="Ubiquitin-like" evidence="1">
    <location>
        <begin position="67"/>
        <end position="145"/>
    </location>
</feature>
<name>A0A139H6X3_9PEZI</name>
<comment type="caution">
    <text evidence="2">The sequence shown here is derived from an EMBL/GenBank/DDBJ whole genome shotgun (WGS) entry which is preliminary data.</text>
</comment>
<organism evidence="2 3">
    <name type="scientific">Pseudocercospora eumusae</name>
    <dbReference type="NCBI Taxonomy" id="321146"/>
    <lineage>
        <taxon>Eukaryota</taxon>
        <taxon>Fungi</taxon>
        <taxon>Dikarya</taxon>
        <taxon>Ascomycota</taxon>
        <taxon>Pezizomycotina</taxon>
        <taxon>Dothideomycetes</taxon>
        <taxon>Dothideomycetidae</taxon>
        <taxon>Mycosphaerellales</taxon>
        <taxon>Mycosphaerellaceae</taxon>
        <taxon>Pseudocercospora</taxon>
    </lineage>
</organism>
<dbReference type="OrthoDB" id="10316460at2759"/>
<evidence type="ECO:0000259" key="1">
    <source>
        <dbReference type="PROSITE" id="PS50053"/>
    </source>
</evidence>
<dbReference type="AlphaFoldDB" id="A0A139H6X3"/>
<dbReference type="Gene3D" id="3.10.20.90">
    <property type="entry name" value="Phosphatidylinositol 3-kinase Catalytic Subunit, Chain A, domain 1"/>
    <property type="match status" value="1"/>
</dbReference>
<dbReference type="InterPro" id="IPR029071">
    <property type="entry name" value="Ubiquitin-like_domsf"/>
</dbReference>
<dbReference type="EMBL" id="LFZN01000120">
    <property type="protein sequence ID" value="KXS98162.1"/>
    <property type="molecule type" value="Genomic_DNA"/>
</dbReference>
<dbReference type="Proteomes" id="UP000070133">
    <property type="component" value="Unassembled WGS sequence"/>
</dbReference>
<dbReference type="InterPro" id="IPR000626">
    <property type="entry name" value="Ubiquitin-like_dom"/>
</dbReference>
<reference evidence="2 3" key="1">
    <citation type="submission" date="2015-07" db="EMBL/GenBank/DDBJ databases">
        <title>Comparative genomics of the Sigatoka disease complex on banana suggests a link between parallel evolutionary changes in Pseudocercospora fijiensis and Pseudocercospora eumusae and increased virulence on the banana host.</title>
        <authorList>
            <person name="Chang T.-C."/>
            <person name="Salvucci A."/>
            <person name="Crous P.W."/>
            <person name="Stergiopoulos I."/>
        </authorList>
    </citation>
    <scope>NUCLEOTIDE SEQUENCE [LARGE SCALE GENOMIC DNA]</scope>
    <source>
        <strain evidence="2 3">CBS 114824</strain>
    </source>
</reference>
<keyword evidence="3" id="KW-1185">Reference proteome</keyword>
<dbReference type="Pfam" id="PF00240">
    <property type="entry name" value="ubiquitin"/>
    <property type="match status" value="1"/>
</dbReference>
<accession>A0A139H6X3</accession>
<protein>
    <recommendedName>
        <fullName evidence="1">Ubiquitin-like domain-containing protein</fullName>
    </recommendedName>
</protein>
<evidence type="ECO:0000313" key="3">
    <source>
        <dbReference type="Proteomes" id="UP000070133"/>
    </source>
</evidence>
<evidence type="ECO:0000313" key="2">
    <source>
        <dbReference type="EMBL" id="KXS98162.1"/>
    </source>
</evidence>
<proteinExistence type="predicted"/>